<dbReference type="AlphaFoldDB" id="A0A3M7T3E7"/>
<evidence type="ECO:0000313" key="2">
    <source>
        <dbReference type="Proteomes" id="UP000276133"/>
    </source>
</evidence>
<sequence>MNEYFFRNSDLKNCFKFSLIELKIIIFEYFQGSNVQFRSSYLFHVKGFNYNLTENSIRL</sequence>
<dbReference type="Proteomes" id="UP000276133">
    <property type="component" value="Unassembled WGS sequence"/>
</dbReference>
<accession>A0A3M7T3E7</accession>
<gene>
    <name evidence="1" type="ORF">BpHYR1_000986</name>
</gene>
<keyword evidence="2" id="KW-1185">Reference proteome</keyword>
<reference evidence="1 2" key="1">
    <citation type="journal article" date="2018" name="Sci. Rep.">
        <title>Genomic signatures of local adaptation to the degree of environmental predictability in rotifers.</title>
        <authorList>
            <person name="Franch-Gras L."/>
            <person name="Hahn C."/>
            <person name="Garcia-Roger E.M."/>
            <person name="Carmona M.J."/>
            <person name="Serra M."/>
            <person name="Gomez A."/>
        </authorList>
    </citation>
    <scope>NUCLEOTIDE SEQUENCE [LARGE SCALE GENOMIC DNA]</scope>
    <source>
        <strain evidence="1">HYR1</strain>
    </source>
</reference>
<name>A0A3M7T3E7_BRAPC</name>
<comment type="caution">
    <text evidence="1">The sequence shown here is derived from an EMBL/GenBank/DDBJ whole genome shotgun (WGS) entry which is preliminary data.</text>
</comment>
<proteinExistence type="predicted"/>
<dbReference type="EMBL" id="REGN01000353">
    <property type="protein sequence ID" value="RNA42554.1"/>
    <property type="molecule type" value="Genomic_DNA"/>
</dbReference>
<protein>
    <submittedName>
        <fullName evidence="1">Uncharacterized protein</fullName>
    </submittedName>
</protein>
<evidence type="ECO:0000313" key="1">
    <source>
        <dbReference type="EMBL" id="RNA42554.1"/>
    </source>
</evidence>
<organism evidence="1 2">
    <name type="scientific">Brachionus plicatilis</name>
    <name type="common">Marine rotifer</name>
    <name type="synonym">Brachionus muelleri</name>
    <dbReference type="NCBI Taxonomy" id="10195"/>
    <lineage>
        <taxon>Eukaryota</taxon>
        <taxon>Metazoa</taxon>
        <taxon>Spiralia</taxon>
        <taxon>Gnathifera</taxon>
        <taxon>Rotifera</taxon>
        <taxon>Eurotatoria</taxon>
        <taxon>Monogononta</taxon>
        <taxon>Pseudotrocha</taxon>
        <taxon>Ploima</taxon>
        <taxon>Brachionidae</taxon>
        <taxon>Brachionus</taxon>
    </lineage>
</organism>